<evidence type="ECO:0000313" key="2">
    <source>
        <dbReference type="EMBL" id="OCT13357.1"/>
    </source>
</evidence>
<evidence type="ECO:0000256" key="1">
    <source>
        <dbReference type="SAM" id="SignalP"/>
    </source>
</evidence>
<dbReference type="EMBL" id="LYPC01000023">
    <property type="protein sequence ID" value="OCT13357.1"/>
    <property type="molecule type" value="Genomic_DNA"/>
</dbReference>
<proteinExistence type="predicted"/>
<reference evidence="3" key="1">
    <citation type="submission" date="2016-05" db="EMBL/GenBank/DDBJ databases">
        <title>Paenibacillus oryzae. sp. nov., isolated from the rice root.</title>
        <authorList>
            <person name="Zhang J."/>
            <person name="Zhang X."/>
        </authorList>
    </citation>
    <scope>NUCLEOTIDE SEQUENCE [LARGE SCALE GENOMIC DNA]</scope>
    <source>
        <strain evidence="3">KCTC13222</strain>
    </source>
</reference>
<keyword evidence="3" id="KW-1185">Reference proteome</keyword>
<evidence type="ECO:0000313" key="3">
    <source>
        <dbReference type="Proteomes" id="UP000093309"/>
    </source>
</evidence>
<sequence>MNFNKKLIIFVKICLFVFTFLLVSACSQTEKHETIEVFAIETFDDHQNDKGFFERTGYKIVNAITTMEEGKTNVKSDMKSVEDFYDMEGSYVQTEIIHSYSNKSKLLLTEEGNTHKDKLQQPSTILLSPDNFKNLKLNNLTQEEKDQVKEHLLAIMKKL</sequence>
<dbReference type="PROSITE" id="PS51257">
    <property type="entry name" value="PROKAR_LIPOPROTEIN"/>
    <property type="match status" value="1"/>
</dbReference>
<protein>
    <recommendedName>
        <fullName evidence="4">DUF4825 domain-containing protein</fullName>
    </recommendedName>
</protein>
<dbReference type="AlphaFoldDB" id="A0A1C0ZYY5"/>
<dbReference type="OrthoDB" id="2876929at2"/>
<name>A0A1C0ZYY5_9BACL</name>
<accession>A0A1C0ZYY5</accession>
<gene>
    <name evidence="2" type="ORF">A8709_03650</name>
</gene>
<organism evidence="2 3">
    <name type="scientific">Paenibacillus pectinilyticus</name>
    <dbReference type="NCBI Taxonomy" id="512399"/>
    <lineage>
        <taxon>Bacteria</taxon>
        <taxon>Bacillati</taxon>
        <taxon>Bacillota</taxon>
        <taxon>Bacilli</taxon>
        <taxon>Bacillales</taxon>
        <taxon>Paenibacillaceae</taxon>
        <taxon>Paenibacillus</taxon>
    </lineage>
</organism>
<feature type="chain" id="PRO_5038816205" description="DUF4825 domain-containing protein" evidence="1">
    <location>
        <begin position="26"/>
        <end position="159"/>
    </location>
</feature>
<evidence type="ECO:0008006" key="4">
    <source>
        <dbReference type="Google" id="ProtNLM"/>
    </source>
</evidence>
<dbReference type="RefSeq" id="WP_065854234.1">
    <property type="nucleotide sequence ID" value="NZ_LYPC01000023.1"/>
</dbReference>
<dbReference type="Proteomes" id="UP000093309">
    <property type="component" value="Unassembled WGS sequence"/>
</dbReference>
<comment type="caution">
    <text evidence="2">The sequence shown here is derived from an EMBL/GenBank/DDBJ whole genome shotgun (WGS) entry which is preliminary data.</text>
</comment>
<dbReference type="STRING" id="512399.A8709_03650"/>
<keyword evidence="1" id="KW-0732">Signal</keyword>
<feature type="signal peptide" evidence="1">
    <location>
        <begin position="1"/>
        <end position="25"/>
    </location>
</feature>